<dbReference type="AlphaFoldDB" id="A0A7J7ZIW0"/>
<sequence length="200" mass="22483">MMHTDHQGEDTQHRSYPLVISALPQWSVAQLTDRHKTQSSWLASAAGSVSLACGHTPACLKRRLWQAQWGWDELEWRSTQLGLGSSPGACPFTNDFMLCRTDANSRLKPNMLVGKAGLWRHGGALIPTGQAERPHQGTNLHWASICGYMEMSFVFEDAANDIVPIDLHWTEKIILKNWQSFLSWIHMMGSVVNDLLLFQG</sequence>
<keyword evidence="2" id="KW-1185">Reference proteome</keyword>
<name>A0A7J7ZIW0_PIPKU</name>
<proteinExistence type="predicted"/>
<evidence type="ECO:0000313" key="2">
    <source>
        <dbReference type="Proteomes" id="UP000558488"/>
    </source>
</evidence>
<dbReference type="Proteomes" id="UP000558488">
    <property type="component" value="Unassembled WGS sequence"/>
</dbReference>
<organism evidence="1 2">
    <name type="scientific">Pipistrellus kuhlii</name>
    <name type="common">Kuhl's pipistrelle</name>
    <dbReference type="NCBI Taxonomy" id="59472"/>
    <lineage>
        <taxon>Eukaryota</taxon>
        <taxon>Metazoa</taxon>
        <taxon>Chordata</taxon>
        <taxon>Craniata</taxon>
        <taxon>Vertebrata</taxon>
        <taxon>Euteleostomi</taxon>
        <taxon>Mammalia</taxon>
        <taxon>Eutheria</taxon>
        <taxon>Laurasiatheria</taxon>
        <taxon>Chiroptera</taxon>
        <taxon>Yangochiroptera</taxon>
        <taxon>Vespertilionidae</taxon>
        <taxon>Pipistrellus</taxon>
    </lineage>
</organism>
<accession>A0A7J7ZIW0</accession>
<protein>
    <submittedName>
        <fullName evidence="1">Uncharacterized protein</fullName>
    </submittedName>
</protein>
<dbReference type="EMBL" id="JACAGB010000003">
    <property type="protein sequence ID" value="KAF6374197.1"/>
    <property type="molecule type" value="Genomic_DNA"/>
</dbReference>
<evidence type="ECO:0000313" key="1">
    <source>
        <dbReference type="EMBL" id="KAF6374197.1"/>
    </source>
</evidence>
<gene>
    <name evidence="1" type="ORF">mPipKuh1_009433</name>
</gene>
<reference evidence="1 2" key="1">
    <citation type="journal article" date="2020" name="Nature">
        <title>Six reference-quality genomes reveal evolution of bat adaptations.</title>
        <authorList>
            <person name="Jebb D."/>
            <person name="Huang Z."/>
            <person name="Pippel M."/>
            <person name="Hughes G.M."/>
            <person name="Lavrichenko K."/>
            <person name="Devanna P."/>
            <person name="Winkler S."/>
            <person name="Jermiin L.S."/>
            <person name="Skirmuntt E.C."/>
            <person name="Katzourakis A."/>
            <person name="Burkitt-Gray L."/>
            <person name="Ray D.A."/>
            <person name="Sullivan K.A.M."/>
            <person name="Roscito J.G."/>
            <person name="Kirilenko B.M."/>
            <person name="Davalos L.M."/>
            <person name="Corthals A.P."/>
            <person name="Power M.L."/>
            <person name="Jones G."/>
            <person name="Ransome R.D."/>
            <person name="Dechmann D.K.N."/>
            <person name="Locatelli A.G."/>
            <person name="Puechmaille S.J."/>
            <person name="Fedrigo O."/>
            <person name="Jarvis E.D."/>
            <person name="Hiller M."/>
            <person name="Vernes S.C."/>
            <person name="Myers E.W."/>
            <person name="Teeling E.C."/>
        </authorList>
    </citation>
    <scope>NUCLEOTIDE SEQUENCE [LARGE SCALE GENOMIC DNA]</scope>
    <source>
        <strain evidence="1">MPipKuh1</strain>
        <tissue evidence="1">Flight muscle</tissue>
    </source>
</reference>
<comment type="caution">
    <text evidence="1">The sequence shown here is derived from an EMBL/GenBank/DDBJ whole genome shotgun (WGS) entry which is preliminary data.</text>
</comment>